<gene>
    <name evidence="2" type="ORF">LSAA_9586</name>
</gene>
<proteinExistence type="predicted"/>
<dbReference type="OrthoDB" id="18431at2759"/>
<feature type="domain" description="Sec7/BIG1-like C-terminal" evidence="1">
    <location>
        <begin position="17"/>
        <end position="125"/>
    </location>
</feature>
<dbReference type="Proteomes" id="UP000675881">
    <property type="component" value="Chromosome 5"/>
</dbReference>
<evidence type="ECO:0000313" key="2">
    <source>
        <dbReference type="EMBL" id="CAF2940247.1"/>
    </source>
</evidence>
<dbReference type="EMBL" id="HG994584">
    <property type="protein sequence ID" value="CAF2940247.1"/>
    <property type="molecule type" value="Genomic_DNA"/>
</dbReference>
<dbReference type="AlphaFoldDB" id="A0A7R8CUX0"/>
<evidence type="ECO:0000313" key="3">
    <source>
        <dbReference type="Proteomes" id="UP000675881"/>
    </source>
</evidence>
<keyword evidence="3" id="KW-1185">Reference proteome</keyword>
<reference evidence="2" key="1">
    <citation type="submission" date="2021-02" db="EMBL/GenBank/DDBJ databases">
        <authorList>
            <person name="Bekaert M."/>
        </authorList>
    </citation>
    <scope>NUCLEOTIDE SEQUENCE</scope>
    <source>
        <strain evidence="2">IoA-00</strain>
    </source>
</reference>
<protein>
    <submittedName>
        <fullName evidence="2">ARFGEF</fullName>
    </submittedName>
</protein>
<evidence type="ECO:0000259" key="1">
    <source>
        <dbReference type="Pfam" id="PF20252"/>
    </source>
</evidence>
<accession>A0A7R8CUX0</accession>
<dbReference type="Pfam" id="PF20252">
    <property type="entry name" value="BIG2_C"/>
    <property type="match status" value="1"/>
</dbReference>
<dbReference type="InterPro" id="IPR046455">
    <property type="entry name" value="Sec7/BIG1-like_C"/>
</dbReference>
<name>A0A7R8CUX0_LEPSM</name>
<organism evidence="2 3">
    <name type="scientific">Lepeophtheirus salmonis</name>
    <name type="common">Salmon louse</name>
    <name type="synonym">Caligus salmonis</name>
    <dbReference type="NCBI Taxonomy" id="72036"/>
    <lineage>
        <taxon>Eukaryota</taxon>
        <taxon>Metazoa</taxon>
        <taxon>Ecdysozoa</taxon>
        <taxon>Arthropoda</taxon>
        <taxon>Crustacea</taxon>
        <taxon>Multicrustacea</taxon>
        <taxon>Hexanauplia</taxon>
        <taxon>Copepoda</taxon>
        <taxon>Siphonostomatoida</taxon>
        <taxon>Caligidae</taxon>
        <taxon>Lepeophtheirus</taxon>
    </lineage>
</organism>
<sequence length="147" mass="17299">MSHRSAKELMSRMEDKTMLPVLTKYETSSLTCCLEILFEFYVDESSDLNSKLLDILRESFSYYLSMTSKLQKDEWNSLLLVTFNHLYTVNDEKFIQLMPELYNHTCDILSSHISNELKVIICKVMKRVGLCFDIVKKVPTMMMIMDR</sequence>